<dbReference type="InterPro" id="IPR002474">
    <property type="entry name" value="CarbamoylP_synth_ssu_N"/>
</dbReference>
<evidence type="ECO:0000256" key="11">
    <source>
        <dbReference type="HAMAP-Rule" id="MF_01209"/>
    </source>
</evidence>
<keyword evidence="8 11" id="KW-0665">Pyrimidine biosynthesis</keyword>
<evidence type="ECO:0000256" key="9">
    <source>
        <dbReference type="ARBA" id="ARBA00048816"/>
    </source>
</evidence>
<comment type="similarity">
    <text evidence="3 11">Belongs to the CarA family.</text>
</comment>
<feature type="active site" evidence="11">
    <location>
        <position position="331"/>
    </location>
</feature>
<dbReference type="InterPro" id="IPR006274">
    <property type="entry name" value="CarbamoylP_synth_ssu"/>
</dbReference>
<gene>
    <name evidence="11 13" type="primary">carA</name>
    <name evidence="13" type="ORF">JG29_13100</name>
</gene>
<dbReference type="SUPFAM" id="SSF52317">
    <property type="entry name" value="Class I glutamine amidotransferase-like"/>
    <property type="match status" value="1"/>
</dbReference>
<evidence type="ECO:0000256" key="3">
    <source>
        <dbReference type="ARBA" id="ARBA00007800"/>
    </source>
</evidence>
<dbReference type="PROSITE" id="PS51273">
    <property type="entry name" value="GATASE_TYPE_1"/>
    <property type="match status" value="1"/>
</dbReference>
<keyword evidence="11" id="KW-0055">Arginine biosynthesis</keyword>
<evidence type="ECO:0000313" key="14">
    <source>
        <dbReference type="Proteomes" id="UP000033695"/>
    </source>
</evidence>
<evidence type="ECO:0000256" key="5">
    <source>
        <dbReference type="ARBA" id="ARBA00022741"/>
    </source>
</evidence>
<evidence type="ECO:0000256" key="1">
    <source>
        <dbReference type="ARBA" id="ARBA00004812"/>
    </source>
</evidence>
<evidence type="ECO:0000256" key="8">
    <source>
        <dbReference type="ARBA" id="ARBA00022975"/>
    </source>
</evidence>
<evidence type="ECO:0000256" key="7">
    <source>
        <dbReference type="ARBA" id="ARBA00022962"/>
    </source>
</evidence>
<comment type="catalytic activity">
    <reaction evidence="9 11">
        <text>hydrogencarbonate + L-glutamine + 2 ATP + H2O = carbamoyl phosphate + L-glutamate + 2 ADP + phosphate + 2 H(+)</text>
        <dbReference type="Rhea" id="RHEA:18633"/>
        <dbReference type="ChEBI" id="CHEBI:15377"/>
        <dbReference type="ChEBI" id="CHEBI:15378"/>
        <dbReference type="ChEBI" id="CHEBI:17544"/>
        <dbReference type="ChEBI" id="CHEBI:29985"/>
        <dbReference type="ChEBI" id="CHEBI:30616"/>
        <dbReference type="ChEBI" id="CHEBI:43474"/>
        <dbReference type="ChEBI" id="CHEBI:58228"/>
        <dbReference type="ChEBI" id="CHEBI:58359"/>
        <dbReference type="ChEBI" id="CHEBI:456216"/>
        <dbReference type="EC" id="6.3.5.5"/>
    </reaction>
</comment>
<dbReference type="PRINTS" id="PR00099">
    <property type="entry name" value="CPSGATASE"/>
</dbReference>
<name>A0A0F4KPC3_9LACO</name>
<dbReference type="FunFam" id="3.40.50.880:FF:000029">
    <property type="entry name" value="Carbamoyl-phosphate synthase small chain"/>
    <property type="match status" value="1"/>
</dbReference>
<feature type="binding site" evidence="11">
    <location>
        <position position="289"/>
    </location>
    <ligand>
        <name>L-glutamine</name>
        <dbReference type="ChEBI" id="CHEBI:58359"/>
    </ligand>
</feature>
<keyword evidence="5 11" id="KW-0547">Nucleotide-binding</keyword>
<dbReference type="SUPFAM" id="SSF52021">
    <property type="entry name" value="Carbamoyl phosphate synthetase, small subunit N-terminal domain"/>
    <property type="match status" value="1"/>
</dbReference>
<dbReference type="STRING" id="1218508.JG29_13100"/>
<keyword evidence="4 11" id="KW-0436">Ligase</keyword>
<comment type="pathway">
    <text evidence="2 11">Amino-acid biosynthesis; L-arginine biosynthesis; carbamoyl phosphate from bicarbonate: step 1/1.</text>
</comment>
<dbReference type="NCBIfam" id="NF009475">
    <property type="entry name" value="PRK12838.1"/>
    <property type="match status" value="1"/>
</dbReference>
<dbReference type="PATRIC" id="fig|1218508.4.peg.1299"/>
<evidence type="ECO:0000313" key="13">
    <source>
        <dbReference type="EMBL" id="KJY48260.1"/>
    </source>
</evidence>
<organism evidence="13 14">
    <name type="scientific">Bombilactobacillus mellis</name>
    <dbReference type="NCBI Taxonomy" id="1218508"/>
    <lineage>
        <taxon>Bacteria</taxon>
        <taxon>Bacillati</taxon>
        <taxon>Bacillota</taxon>
        <taxon>Bacilli</taxon>
        <taxon>Lactobacillales</taxon>
        <taxon>Lactobacillaceae</taxon>
        <taxon>Bombilactobacillus</taxon>
    </lineage>
</organism>
<dbReference type="PRINTS" id="PR00097">
    <property type="entry name" value="ANTSNTHASEII"/>
</dbReference>
<dbReference type="GO" id="GO:0004088">
    <property type="term" value="F:carbamoyl-phosphate synthase (glutamine-hydrolyzing) activity"/>
    <property type="evidence" value="ECO:0007669"/>
    <property type="project" value="UniProtKB-UniRule"/>
</dbReference>
<dbReference type="InterPro" id="IPR050472">
    <property type="entry name" value="Anth_synth/Amidotransfase"/>
</dbReference>
<dbReference type="UniPathway" id="UPA00068">
    <property type="reaction ID" value="UER00171"/>
</dbReference>
<feature type="binding site" evidence="11">
    <location>
        <position position="288"/>
    </location>
    <ligand>
        <name>L-glutamine</name>
        <dbReference type="ChEBI" id="CHEBI:58359"/>
    </ligand>
</feature>
<evidence type="ECO:0000256" key="10">
    <source>
        <dbReference type="ARBA" id="ARBA00049285"/>
    </source>
</evidence>
<dbReference type="HAMAP" id="MF_01209">
    <property type="entry name" value="CPSase_S_chain"/>
    <property type="match status" value="1"/>
</dbReference>
<dbReference type="InterPro" id="IPR029062">
    <property type="entry name" value="Class_I_gatase-like"/>
</dbReference>
<feature type="region of interest" description="CPSase" evidence="11">
    <location>
        <begin position="1"/>
        <end position="168"/>
    </location>
</feature>
<dbReference type="EMBL" id="JXBZ01000009">
    <property type="protein sequence ID" value="KJY48260.1"/>
    <property type="molecule type" value="Genomic_DNA"/>
</dbReference>
<comment type="function">
    <text evidence="11">Small subunit of the glutamine-dependent carbamoyl phosphate synthetase (CPSase). CPSase catalyzes the formation of carbamoyl phosphate from the ammonia moiety of glutamine, carbonate, and phosphate donated by ATP, constituting the first step of 2 biosynthetic pathways, one leading to arginine and/or urea and the other to pyrimidine nucleotides. The small subunit (glutamine amidotransferase) binds and cleaves glutamine to supply the large subunit with the substrate ammonia.</text>
</comment>
<dbReference type="GO" id="GO:0005524">
    <property type="term" value="F:ATP binding"/>
    <property type="evidence" value="ECO:0007669"/>
    <property type="project" value="UniProtKB-UniRule"/>
</dbReference>
<dbReference type="Gene3D" id="3.50.30.20">
    <property type="entry name" value="Carbamoyl-phosphate synthase small subunit, N-terminal domain"/>
    <property type="match status" value="1"/>
</dbReference>
<dbReference type="GO" id="GO:0006207">
    <property type="term" value="P:'de novo' pyrimidine nucleobase biosynthetic process"/>
    <property type="evidence" value="ECO:0007669"/>
    <property type="project" value="InterPro"/>
</dbReference>
<dbReference type="AlphaFoldDB" id="A0A0F4KPC3"/>
<dbReference type="UniPathway" id="UPA00070">
    <property type="reaction ID" value="UER00115"/>
</dbReference>
<comment type="catalytic activity">
    <reaction evidence="10 11">
        <text>L-glutamine + H2O = L-glutamate + NH4(+)</text>
        <dbReference type="Rhea" id="RHEA:15889"/>
        <dbReference type="ChEBI" id="CHEBI:15377"/>
        <dbReference type="ChEBI" id="CHEBI:28938"/>
        <dbReference type="ChEBI" id="CHEBI:29985"/>
        <dbReference type="ChEBI" id="CHEBI:58359"/>
    </reaction>
</comment>
<sequence length="355" mass="39659">MKRYLVLEDGSIYEGQGFGDMHEAFGEIVFNTGMSGYQESITDQSYNGEILLFTYPLIGNYGLNRDDDESLHPTCRAVVVHEYARRPGNWRQKLNLDEYLKMHKIPGITAIDTRAVTRHIRQRGSLKAAIVDEIQTDTVTNLKQQPLPHNQVLQSTTNNPYPGPATGHKVVVVDFGLKNSILRQLAQRNCDFIVMPATSTAAQILALDPDGVLLSNGPGDPKDLPQALTMIQIIEKKVPLFGICLGHQLFALANGADTYKLKFGHRGFNHPVRNLATQKIGFTAQNHGYAVDRVSLAQTDLVITHEEINDHTVEGLRHKQYPAFSVQFHPDAAPGPHDNVALFDHFIKLMDQYTR</sequence>
<dbReference type="InterPro" id="IPR017926">
    <property type="entry name" value="GATASE"/>
</dbReference>
<feature type="binding site" evidence="11">
    <location>
        <position position="286"/>
    </location>
    <ligand>
        <name>L-glutamine</name>
        <dbReference type="ChEBI" id="CHEBI:58359"/>
    </ligand>
</feature>
<evidence type="ECO:0000259" key="12">
    <source>
        <dbReference type="SMART" id="SM01097"/>
    </source>
</evidence>
<dbReference type="PANTHER" id="PTHR43418:SF7">
    <property type="entry name" value="CARBAMOYL-PHOSPHATE SYNTHASE SMALL CHAIN"/>
    <property type="match status" value="1"/>
</dbReference>
<feature type="binding site" evidence="11">
    <location>
        <position position="217"/>
    </location>
    <ligand>
        <name>L-glutamine</name>
        <dbReference type="ChEBI" id="CHEBI:58359"/>
    </ligand>
</feature>
<keyword evidence="6 11" id="KW-0067">ATP-binding</keyword>
<comment type="caution">
    <text evidence="13">The sequence shown here is derived from an EMBL/GenBank/DDBJ whole genome shotgun (WGS) entry which is preliminary data.</text>
</comment>
<feature type="active site" evidence="11">
    <location>
        <position position="329"/>
    </location>
</feature>
<accession>A0A0F4KPC3</accession>
<keyword evidence="7 11" id="KW-0315">Glutamine amidotransferase</keyword>
<feature type="domain" description="Carbamoyl-phosphate synthase small subunit N-terminal" evidence="12">
    <location>
        <begin position="1"/>
        <end position="131"/>
    </location>
</feature>
<dbReference type="Proteomes" id="UP000033695">
    <property type="component" value="Unassembled WGS sequence"/>
</dbReference>
<dbReference type="HOGENOM" id="CLU_035901_2_1_9"/>
<keyword evidence="11" id="KW-0028">Amino-acid biosynthesis</keyword>
<dbReference type="Gene3D" id="3.40.50.880">
    <property type="match status" value="1"/>
</dbReference>
<feature type="binding site" evidence="11">
    <location>
        <position position="248"/>
    </location>
    <ligand>
        <name>L-glutamine</name>
        <dbReference type="ChEBI" id="CHEBI:58359"/>
    </ligand>
</feature>
<dbReference type="GO" id="GO:0006541">
    <property type="term" value="P:glutamine metabolic process"/>
    <property type="evidence" value="ECO:0007669"/>
    <property type="project" value="InterPro"/>
</dbReference>
<feature type="binding site" evidence="11">
    <location>
        <position position="219"/>
    </location>
    <ligand>
        <name>L-glutamine</name>
        <dbReference type="ChEBI" id="CHEBI:58359"/>
    </ligand>
</feature>
<dbReference type="RefSeq" id="WP_045923147.1">
    <property type="nucleotide sequence ID" value="NZ_JBHTHW010000005.1"/>
</dbReference>
<dbReference type="CDD" id="cd01744">
    <property type="entry name" value="GATase1_CPSase"/>
    <property type="match status" value="1"/>
</dbReference>
<feature type="binding site" evidence="11">
    <location>
        <position position="45"/>
    </location>
    <ligand>
        <name>L-glutamine</name>
        <dbReference type="ChEBI" id="CHEBI:58359"/>
    </ligand>
</feature>
<evidence type="ECO:0000256" key="2">
    <source>
        <dbReference type="ARBA" id="ARBA00005077"/>
    </source>
</evidence>
<comment type="pathway">
    <text evidence="1 11">Pyrimidine metabolism; UMP biosynthesis via de novo pathway; (S)-dihydroorotate from bicarbonate: step 1/3.</text>
</comment>
<dbReference type="NCBIfam" id="TIGR01368">
    <property type="entry name" value="CPSaseIIsmall"/>
    <property type="match status" value="1"/>
</dbReference>
<dbReference type="InterPro" id="IPR035686">
    <property type="entry name" value="CPSase_GATase1"/>
</dbReference>
<dbReference type="SMART" id="SM01097">
    <property type="entry name" value="CPSase_sm_chain"/>
    <property type="match status" value="1"/>
</dbReference>
<evidence type="ECO:0000256" key="4">
    <source>
        <dbReference type="ARBA" id="ARBA00022598"/>
    </source>
</evidence>
<feature type="active site" description="Nucleophile" evidence="11">
    <location>
        <position position="244"/>
    </location>
</feature>
<feature type="binding site" evidence="11">
    <location>
        <position position="245"/>
    </location>
    <ligand>
        <name>L-glutamine</name>
        <dbReference type="ChEBI" id="CHEBI:58359"/>
    </ligand>
</feature>
<dbReference type="PANTHER" id="PTHR43418">
    <property type="entry name" value="MULTIFUNCTIONAL TRYPTOPHAN BIOSYNTHESIS PROTEIN-RELATED"/>
    <property type="match status" value="1"/>
</dbReference>
<protein>
    <recommendedName>
        <fullName evidence="11">Carbamoyl phosphate synthase small chain</fullName>
        <ecNumber evidence="11">6.3.5.5</ecNumber>
    </recommendedName>
    <alternativeName>
        <fullName evidence="11">Carbamoyl phosphate synthetase glutamine chain</fullName>
    </alternativeName>
</protein>
<comment type="subunit">
    <text evidence="11">Composed of two chains; the small (or glutamine) chain promotes the hydrolysis of glutamine to ammonia, which is used by the large (or ammonia) chain to synthesize carbamoyl phosphate. Tetramer of heterodimers (alpha,beta)4.</text>
</comment>
<evidence type="ECO:0000256" key="6">
    <source>
        <dbReference type="ARBA" id="ARBA00022840"/>
    </source>
</evidence>
<dbReference type="OrthoDB" id="9804328at2"/>
<proteinExistence type="inferred from homology"/>
<dbReference type="InterPro" id="IPR036480">
    <property type="entry name" value="CarbP_synth_ssu_N_sf"/>
</dbReference>
<dbReference type="GO" id="GO:0044205">
    <property type="term" value="P:'de novo' UMP biosynthetic process"/>
    <property type="evidence" value="ECO:0007669"/>
    <property type="project" value="UniProtKB-UniRule"/>
</dbReference>
<dbReference type="FunFam" id="3.50.30.20:FF:000001">
    <property type="entry name" value="Carbamoyl-phosphate synthase small chain"/>
    <property type="match status" value="1"/>
</dbReference>
<dbReference type="EC" id="6.3.5.5" evidence="11"/>
<dbReference type="GO" id="GO:0006526">
    <property type="term" value="P:L-arginine biosynthetic process"/>
    <property type="evidence" value="ECO:0007669"/>
    <property type="project" value="UniProtKB-UniRule"/>
</dbReference>
<dbReference type="Pfam" id="PF00117">
    <property type="entry name" value="GATase"/>
    <property type="match status" value="1"/>
</dbReference>
<dbReference type="GO" id="GO:0004359">
    <property type="term" value="F:glutaminase activity"/>
    <property type="evidence" value="ECO:0007669"/>
    <property type="project" value="RHEA"/>
</dbReference>
<keyword evidence="14" id="KW-1185">Reference proteome</keyword>
<dbReference type="Pfam" id="PF00988">
    <property type="entry name" value="CPSase_sm_chain"/>
    <property type="match status" value="1"/>
</dbReference>
<dbReference type="PRINTS" id="PR00096">
    <property type="entry name" value="GATASE"/>
</dbReference>
<reference evidence="13 14" key="1">
    <citation type="submission" date="2014-12" db="EMBL/GenBank/DDBJ databases">
        <title>Comparative genomics of the lactic acid bacteria isolated from the honey bee gut.</title>
        <authorList>
            <person name="Ellegaard K.M."/>
            <person name="Tamarit D."/>
            <person name="Javelind E."/>
            <person name="Olofsson T."/>
            <person name="Andersson S.G."/>
            <person name="Vasquez A."/>
        </authorList>
    </citation>
    <scope>NUCLEOTIDE SEQUENCE [LARGE SCALE GENOMIC DNA]</scope>
    <source>
        <strain evidence="13 14">Hon2</strain>
    </source>
</reference>